<organism evidence="2 3">
    <name type="scientific">Ophiobolus disseminans</name>
    <dbReference type="NCBI Taxonomy" id="1469910"/>
    <lineage>
        <taxon>Eukaryota</taxon>
        <taxon>Fungi</taxon>
        <taxon>Dikarya</taxon>
        <taxon>Ascomycota</taxon>
        <taxon>Pezizomycotina</taxon>
        <taxon>Dothideomycetes</taxon>
        <taxon>Pleosporomycetidae</taxon>
        <taxon>Pleosporales</taxon>
        <taxon>Pleosporineae</taxon>
        <taxon>Phaeosphaeriaceae</taxon>
        <taxon>Ophiobolus</taxon>
    </lineage>
</organism>
<accession>A0A6A6ZPL8</accession>
<evidence type="ECO:0000313" key="3">
    <source>
        <dbReference type="Proteomes" id="UP000799424"/>
    </source>
</evidence>
<evidence type="ECO:0000313" key="2">
    <source>
        <dbReference type="EMBL" id="KAF2822237.1"/>
    </source>
</evidence>
<feature type="compositionally biased region" description="Basic and acidic residues" evidence="1">
    <location>
        <begin position="91"/>
        <end position="110"/>
    </location>
</feature>
<reference evidence="2" key="1">
    <citation type="journal article" date="2020" name="Stud. Mycol.">
        <title>101 Dothideomycetes genomes: a test case for predicting lifestyles and emergence of pathogens.</title>
        <authorList>
            <person name="Haridas S."/>
            <person name="Albert R."/>
            <person name="Binder M."/>
            <person name="Bloem J."/>
            <person name="Labutti K."/>
            <person name="Salamov A."/>
            <person name="Andreopoulos B."/>
            <person name="Baker S."/>
            <person name="Barry K."/>
            <person name="Bills G."/>
            <person name="Bluhm B."/>
            <person name="Cannon C."/>
            <person name="Castanera R."/>
            <person name="Culley D."/>
            <person name="Daum C."/>
            <person name="Ezra D."/>
            <person name="Gonzalez J."/>
            <person name="Henrissat B."/>
            <person name="Kuo A."/>
            <person name="Liang C."/>
            <person name="Lipzen A."/>
            <person name="Lutzoni F."/>
            <person name="Magnuson J."/>
            <person name="Mondo S."/>
            <person name="Nolan M."/>
            <person name="Ohm R."/>
            <person name="Pangilinan J."/>
            <person name="Park H.-J."/>
            <person name="Ramirez L."/>
            <person name="Alfaro M."/>
            <person name="Sun H."/>
            <person name="Tritt A."/>
            <person name="Yoshinaga Y."/>
            <person name="Zwiers L.-H."/>
            <person name="Turgeon B."/>
            <person name="Goodwin S."/>
            <person name="Spatafora J."/>
            <person name="Crous P."/>
            <person name="Grigoriev I."/>
        </authorList>
    </citation>
    <scope>NUCLEOTIDE SEQUENCE</scope>
    <source>
        <strain evidence="2">CBS 113818</strain>
    </source>
</reference>
<evidence type="ECO:0000256" key="1">
    <source>
        <dbReference type="SAM" id="MobiDB-lite"/>
    </source>
</evidence>
<proteinExistence type="predicted"/>
<feature type="region of interest" description="Disordered" evidence="1">
    <location>
        <begin position="1"/>
        <end position="111"/>
    </location>
</feature>
<dbReference type="Proteomes" id="UP000799424">
    <property type="component" value="Unassembled WGS sequence"/>
</dbReference>
<name>A0A6A6ZPL8_9PLEO</name>
<dbReference type="EMBL" id="MU006235">
    <property type="protein sequence ID" value="KAF2822237.1"/>
    <property type="molecule type" value="Genomic_DNA"/>
</dbReference>
<protein>
    <submittedName>
        <fullName evidence="2">Uncharacterized protein</fullName>
    </submittedName>
</protein>
<sequence>MCPKESTPKRTASPHHTSTQKAPKPPHATSTLKPLARIFTPKSHAGHGNHTTPPPQTTSPSQYPTFGPFKTQPRRDALEVIGSPKPYAPKQSREGDPPWSHEPHGPRAPEHLTWAESGRTEVWGIAFYSVR</sequence>
<dbReference type="AlphaFoldDB" id="A0A6A6ZPL8"/>
<gene>
    <name evidence="2" type="ORF">CC86DRAFT_385925</name>
</gene>
<keyword evidence="3" id="KW-1185">Reference proteome</keyword>